<sequence length="379" mass="43041">MTYIRKSHPLLKIINSSFIDLPTPSSISSWWNFGSLLGVCLMIQILTGLFLAMHYTSDTMTAFSSVTHICRDVNYGWVLRYLHANGASMFFICLYLHVGRGLYYGSYLYKETWNIGVILLFAVMATAFMGYVLPWGQMSFWGATVITNLLSAIPYIGTNLVEWIWGGFSVDKATLTRFFAFHFLLPFIITALVMIHLLFLHETGSNNPTGIPSNMDMVPFHPYHTIKDTLGLLIMVTALLTLVLFFPDLLGDPDNYMPANPLNTPPHIKPEWYFLFAYAILRSIPNKLGGVLALVMSILVLLIIPFLHTSNQRSMMFRPLSQCLFWLLVANLLTLTWIGGQPVEHPYIIIGQVASVLYFLIIIVFMPLVSLMENYLLKW</sequence>
<dbReference type="InterPro" id="IPR048260">
    <property type="entry name" value="Cytochrome_b_C_euk/bac"/>
</dbReference>
<comment type="cofactor">
    <cofactor evidence="19">
        <name>heme</name>
        <dbReference type="ChEBI" id="CHEBI:30413"/>
    </cofactor>
    <text evidence="19">Binds 2 heme groups non-covalently.</text>
</comment>
<feature type="binding site" description="axial binding residue" evidence="19">
    <location>
        <position position="97"/>
    </location>
    <ligand>
        <name>heme b</name>
        <dbReference type="ChEBI" id="CHEBI:60344"/>
        <label>b566</label>
    </ligand>
    <ligandPart>
        <name>Fe</name>
        <dbReference type="ChEBI" id="CHEBI:18248"/>
    </ligandPart>
</feature>
<dbReference type="SUPFAM" id="SSF81648">
    <property type="entry name" value="a domain/subunit of cytochrome bc1 complex (Ubiquinol-cytochrome c reductase)"/>
    <property type="match status" value="1"/>
</dbReference>
<evidence type="ECO:0000256" key="9">
    <source>
        <dbReference type="ARBA" id="ARBA00022723"/>
    </source>
</evidence>
<dbReference type="PIRSF" id="PIRSF038885">
    <property type="entry name" value="COB"/>
    <property type="match status" value="1"/>
</dbReference>
<evidence type="ECO:0000256" key="4">
    <source>
        <dbReference type="ARBA" id="ARBA00013531"/>
    </source>
</evidence>
<feature type="transmembrane region" description="Helical" evidence="20">
    <location>
        <begin position="319"/>
        <end position="340"/>
    </location>
</feature>
<dbReference type="Pfam" id="PF00032">
    <property type="entry name" value="Cytochrom_B_C"/>
    <property type="match status" value="1"/>
</dbReference>
<dbReference type="Gene3D" id="1.20.810.10">
    <property type="entry name" value="Cytochrome Bc1 Complex, Chain C"/>
    <property type="match status" value="1"/>
</dbReference>
<keyword evidence="15 20" id="KW-0496">Mitochondrion</keyword>
<keyword evidence="6 19" id="KW-0349">Heme</keyword>
<dbReference type="InterPro" id="IPR036150">
    <property type="entry name" value="Cyt_b/b6_C_sf"/>
</dbReference>
<evidence type="ECO:0000256" key="13">
    <source>
        <dbReference type="ARBA" id="ARBA00023004"/>
    </source>
</evidence>
<dbReference type="SUPFAM" id="SSF81342">
    <property type="entry name" value="Transmembrane di-heme cytochromes"/>
    <property type="match status" value="1"/>
</dbReference>
<feature type="transmembrane region" description="Helical" evidence="20">
    <location>
        <begin position="30"/>
        <end position="56"/>
    </location>
</feature>
<name>C5H5M2_SCOKU</name>
<dbReference type="Pfam" id="PF00033">
    <property type="entry name" value="Cytochrome_B"/>
    <property type="match status" value="1"/>
</dbReference>
<dbReference type="GO" id="GO:0045275">
    <property type="term" value="C:respiratory chain complex III"/>
    <property type="evidence" value="ECO:0007669"/>
    <property type="project" value="InterPro"/>
</dbReference>
<comment type="similarity">
    <text evidence="17 20">Belongs to the cytochrome b family.</text>
</comment>
<keyword evidence="13 19" id="KW-0408">Iron</keyword>
<evidence type="ECO:0000256" key="12">
    <source>
        <dbReference type="ARBA" id="ARBA00022989"/>
    </source>
</evidence>
<dbReference type="GO" id="GO:0006122">
    <property type="term" value="P:mitochondrial electron transport, ubiquinol to cytochrome c"/>
    <property type="evidence" value="ECO:0007669"/>
    <property type="project" value="TreeGrafter"/>
</dbReference>
<dbReference type="InterPro" id="IPR048259">
    <property type="entry name" value="Cytochrome_b_N_euk/bac"/>
</dbReference>
<evidence type="ECO:0000256" key="3">
    <source>
        <dbReference type="ARBA" id="ARBA00011088"/>
    </source>
</evidence>
<comment type="subcellular location">
    <subcellularLocation>
        <location evidence="2">Mitochondrion inner membrane</location>
        <topology evidence="2">Multi-pass membrane protein</topology>
    </subcellularLocation>
</comment>
<keyword evidence="10" id="KW-0999">Mitochondrion inner membrane</keyword>
<evidence type="ECO:0000256" key="2">
    <source>
        <dbReference type="ARBA" id="ARBA00004448"/>
    </source>
</evidence>
<keyword evidence="12 20" id="KW-1133">Transmembrane helix</keyword>
<evidence type="ECO:0000256" key="5">
    <source>
        <dbReference type="ARBA" id="ARBA00022448"/>
    </source>
</evidence>
<evidence type="ECO:0000256" key="7">
    <source>
        <dbReference type="ARBA" id="ARBA00022660"/>
    </source>
</evidence>
<evidence type="ECO:0000256" key="14">
    <source>
        <dbReference type="ARBA" id="ARBA00023075"/>
    </source>
</evidence>
<proteinExistence type="inferred from homology"/>
<geneLocation type="mitochondrion" evidence="23"/>
<evidence type="ECO:0000256" key="16">
    <source>
        <dbReference type="ARBA" id="ARBA00023136"/>
    </source>
</evidence>
<evidence type="ECO:0000256" key="17">
    <source>
        <dbReference type="ARBA" id="ARBA00061233"/>
    </source>
</evidence>
<evidence type="ECO:0000256" key="18">
    <source>
        <dbReference type="PIRSR" id="PIRSR038885-1"/>
    </source>
</evidence>
<dbReference type="CDD" id="cd00290">
    <property type="entry name" value="cytochrome_b_C"/>
    <property type="match status" value="1"/>
</dbReference>
<dbReference type="PROSITE" id="PS51003">
    <property type="entry name" value="CYTB_CTER"/>
    <property type="match status" value="1"/>
</dbReference>
<evidence type="ECO:0000256" key="20">
    <source>
        <dbReference type="RuleBase" id="RU362117"/>
    </source>
</evidence>
<evidence type="ECO:0000259" key="21">
    <source>
        <dbReference type="PROSITE" id="PS51002"/>
    </source>
</evidence>
<dbReference type="EMBL" id="EU750924">
    <property type="protein sequence ID" value="ACI41904.1"/>
    <property type="molecule type" value="Genomic_DNA"/>
</dbReference>
<evidence type="ECO:0000256" key="15">
    <source>
        <dbReference type="ARBA" id="ARBA00023128"/>
    </source>
</evidence>
<evidence type="ECO:0000256" key="6">
    <source>
        <dbReference type="ARBA" id="ARBA00022617"/>
    </source>
</evidence>
<feature type="transmembrane region" description="Helical" evidence="20">
    <location>
        <begin position="77"/>
        <end position="98"/>
    </location>
</feature>
<keyword evidence="7 20" id="KW-0679">Respiratory chain</keyword>
<keyword evidence="8 20" id="KW-0812">Transmembrane</keyword>
<feature type="transmembrane region" description="Helical" evidence="20">
    <location>
        <begin position="178"/>
        <end position="200"/>
    </location>
</feature>
<feature type="binding site" description="axial binding residue" evidence="19">
    <location>
        <position position="83"/>
    </location>
    <ligand>
        <name>heme b</name>
        <dbReference type="ChEBI" id="CHEBI:60344"/>
        <label>b562</label>
    </ligand>
    <ligandPart>
        <name>Fe</name>
        <dbReference type="ChEBI" id="CHEBI:18248"/>
    </ligandPart>
</feature>
<dbReference type="GO" id="GO:0008121">
    <property type="term" value="F:quinol-cytochrome-c reductase activity"/>
    <property type="evidence" value="ECO:0007669"/>
    <property type="project" value="InterPro"/>
</dbReference>
<gene>
    <name evidence="23" type="primary">cytb</name>
</gene>
<dbReference type="FunFam" id="1.20.810.10:FF:000002">
    <property type="entry name" value="Cytochrome b"/>
    <property type="match status" value="1"/>
</dbReference>
<dbReference type="GO" id="GO:0046872">
    <property type="term" value="F:metal ion binding"/>
    <property type="evidence" value="ECO:0007669"/>
    <property type="project" value="UniProtKB-UniRule"/>
</dbReference>
<feature type="transmembrane region" description="Helical" evidence="20">
    <location>
        <begin position="346"/>
        <end position="369"/>
    </location>
</feature>
<keyword evidence="5 20" id="KW-0813">Transport</keyword>
<evidence type="ECO:0000256" key="1">
    <source>
        <dbReference type="ARBA" id="ARBA00002566"/>
    </source>
</evidence>
<evidence type="ECO:0000256" key="11">
    <source>
        <dbReference type="ARBA" id="ARBA00022982"/>
    </source>
</evidence>
<dbReference type="CDD" id="cd00284">
    <property type="entry name" value="Cytochrome_b_N"/>
    <property type="match status" value="1"/>
</dbReference>
<feature type="transmembrane region" description="Helical" evidence="20">
    <location>
        <begin position="230"/>
        <end position="247"/>
    </location>
</feature>
<dbReference type="GO" id="GO:0016491">
    <property type="term" value="F:oxidoreductase activity"/>
    <property type="evidence" value="ECO:0007669"/>
    <property type="project" value="UniProtKB-UniRule"/>
</dbReference>
<dbReference type="PROSITE" id="PS51002">
    <property type="entry name" value="CYTB_NTER"/>
    <property type="match status" value="1"/>
</dbReference>
<keyword evidence="9 19" id="KW-0479">Metal-binding</keyword>
<comment type="cofactor">
    <cofactor evidence="20">
        <name>heme b</name>
        <dbReference type="ChEBI" id="CHEBI:60344"/>
    </cofactor>
    <text evidence="20">Binds 2 heme groups non-covalently.</text>
</comment>
<dbReference type="InterPro" id="IPR005798">
    <property type="entry name" value="Cyt_b/b6_C"/>
</dbReference>
<dbReference type="InterPro" id="IPR027387">
    <property type="entry name" value="Cytb/b6-like_sf"/>
</dbReference>
<feature type="domain" description="Cytochrome b/b6 N-terminal region profile" evidence="21">
    <location>
        <begin position="1"/>
        <end position="209"/>
    </location>
</feature>
<feature type="binding site" evidence="18">
    <location>
        <position position="201"/>
    </location>
    <ligand>
        <name>a ubiquinone</name>
        <dbReference type="ChEBI" id="CHEBI:16389"/>
    </ligand>
</feature>
<comment type="subunit">
    <text evidence="3">The cytochrome bc1 complex contains 11 subunits: 3 respiratory subunits (MT-CYB, CYC1 and UQCRFS1), 2 core proteins (UQCRC1 and UQCRC2) and 6 low-molecular weight proteins (UQCRH/QCR6, UQCRB/QCR7, UQCRQ/QCR8, UQCR10/QCR9, UQCR11/QCR10 and a cleavage product of UQCRFS1). This cytochrome bc1 complex then forms a dimer.</text>
</comment>
<evidence type="ECO:0000313" key="23">
    <source>
        <dbReference type="EMBL" id="ACI41904.1"/>
    </source>
</evidence>
<evidence type="ECO:0000256" key="10">
    <source>
        <dbReference type="ARBA" id="ARBA00022792"/>
    </source>
</evidence>
<dbReference type="InterPro" id="IPR016174">
    <property type="entry name" value="Di-haem_cyt_TM"/>
</dbReference>
<evidence type="ECO:0000256" key="8">
    <source>
        <dbReference type="ARBA" id="ARBA00022692"/>
    </source>
</evidence>
<comment type="function">
    <text evidence="1 20">Component of the ubiquinol-cytochrome c reductase complex (complex III or cytochrome b-c1 complex) that is part of the mitochondrial respiratory chain. The b-c1 complex mediates electron transfer from ubiquinol to cytochrome c. Contributes to the generation of a proton gradient across the mitochondrial membrane that is then used for ATP synthesis.</text>
</comment>
<dbReference type="AlphaFoldDB" id="C5H5M2"/>
<accession>C5H5M2</accession>
<dbReference type="PANTHER" id="PTHR19271:SF16">
    <property type="entry name" value="CYTOCHROME B"/>
    <property type="match status" value="1"/>
</dbReference>
<dbReference type="PANTHER" id="PTHR19271">
    <property type="entry name" value="CYTOCHROME B"/>
    <property type="match status" value="1"/>
</dbReference>
<reference evidence="23" key="1">
    <citation type="journal article" date="2009" name="J. Mammal.">
        <title>Molecular Phylogenetics of the Bat Genus Scotophilus (Chiroptera: Vespertilionidae): Perspectives from Paternally and Maternally Inherited Genomes.</title>
        <authorList>
            <person name="Trujillo R.G."/>
            <person name="Patton J.C."/>
            <person name="Schlitter D.A."/>
            <person name="Bickham J.W."/>
        </authorList>
    </citation>
    <scope>NUCLEOTIDE SEQUENCE</scope>
</reference>
<dbReference type="GO" id="GO:0005743">
    <property type="term" value="C:mitochondrial inner membrane"/>
    <property type="evidence" value="ECO:0007669"/>
    <property type="project" value="UniProtKB-SubCell"/>
</dbReference>
<keyword evidence="14" id="KW-0830">Ubiquinone</keyword>
<dbReference type="InterPro" id="IPR005797">
    <property type="entry name" value="Cyt_b/b6_N"/>
</dbReference>
<protein>
    <recommendedName>
        <fullName evidence="4 20">Cytochrome b</fullName>
    </recommendedName>
</protein>
<evidence type="ECO:0000256" key="19">
    <source>
        <dbReference type="PIRSR" id="PIRSR038885-2"/>
    </source>
</evidence>
<feature type="binding site" description="axial binding residue" evidence="19">
    <location>
        <position position="182"/>
    </location>
    <ligand>
        <name>heme b</name>
        <dbReference type="ChEBI" id="CHEBI:60344"/>
        <label>b562</label>
    </ligand>
    <ligandPart>
        <name>Fe</name>
        <dbReference type="ChEBI" id="CHEBI:18248"/>
    </ligandPart>
</feature>
<feature type="transmembrane region" description="Helical" evidence="20">
    <location>
        <begin position="113"/>
        <end position="133"/>
    </location>
</feature>
<feature type="domain" description="Cytochrome b/b6 C-terminal region profile" evidence="22">
    <location>
        <begin position="210"/>
        <end position="379"/>
    </location>
</feature>
<feature type="transmembrane region" description="Helical" evidence="20">
    <location>
        <begin position="288"/>
        <end position="307"/>
    </location>
</feature>
<dbReference type="InterPro" id="IPR030689">
    <property type="entry name" value="Cytochrome_b"/>
</dbReference>
<organism evidence="23">
    <name type="scientific">Scotophilus kuhlii</name>
    <name type="common">Lesser asiatic yellow bat</name>
    <dbReference type="NCBI Taxonomy" id="153297"/>
    <lineage>
        <taxon>Eukaryota</taxon>
        <taxon>Metazoa</taxon>
        <taxon>Chordata</taxon>
        <taxon>Craniata</taxon>
        <taxon>Vertebrata</taxon>
        <taxon>Euteleostomi</taxon>
        <taxon>Mammalia</taxon>
        <taxon>Eutheria</taxon>
        <taxon>Laurasiatheria</taxon>
        <taxon>Chiroptera</taxon>
        <taxon>Yangochiroptera</taxon>
        <taxon>Vespertilionidae</taxon>
        <taxon>Scotophilus</taxon>
    </lineage>
</organism>
<keyword evidence="16 20" id="KW-0472">Membrane</keyword>
<feature type="binding site" description="axial binding residue" evidence="19">
    <location>
        <position position="196"/>
    </location>
    <ligand>
        <name>heme b</name>
        <dbReference type="ChEBI" id="CHEBI:60344"/>
        <label>b566</label>
    </ligand>
    <ligandPart>
        <name>Fe</name>
        <dbReference type="ChEBI" id="CHEBI:18248"/>
    </ligandPart>
</feature>
<evidence type="ECO:0000259" key="22">
    <source>
        <dbReference type="PROSITE" id="PS51003"/>
    </source>
</evidence>
<feature type="transmembrane region" description="Helical" evidence="20">
    <location>
        <begin position="140"/>
        <end position="158"/>
    </location>
</feature>
<keyword evidence="11 20" id="KW-0249">Electron transport</keyword>